<evidence type="ECO:0000259" key="1">
    <source>
        <dbReference type="PROSITE" id="PS51112"/>
    </source>
</evidence>
<dbReference type="PANTHER" id="PTHR13016">
    <property type="entry name" value="AMMECR1 HOMOLOG"/>
    <property type="match status" value="1"/>
</dbReference>
<dbReference type="EMBL" id="JADJOT010000012">
    <property type="protein sequence ID" value="MBK7956142.1"/>
    <property type="molecule type" value="Genomic_DNA"/>
</dbReference>
<comment type="caution">
    <text evidence="2">The sequence shown here is derived from an EMBL/GenBank/DDBJ whole genome shotgun (WGS) entry which is preliminary data.</text>
</comment>
<dbReference type="Proteomes" id="UP000706151">
    <property type="component" value="Unassembled WGS sequence"/>
</dbReference>
<protein>
    <submittedName>
        <fullName evidence="2">AmmeMemoRadiSam system protein A</fullName>
    </submittedName>
</protein>
<dbReference type="InterPro" id="IPR036071">
    <property type="entry name" value="AMMECR1_dom_sf"/>
</dbReference>
<name>A0A935W5G2_9PROT</name>
<dbReference type="SUPFAM" id="SSF143447">
    <property type="entry name" value="AMMECR1-like"/>
    <property type="match status" value="1"/>
</dbReference>
<dbReference type="PROSITE" id="PS51112">
    <property type="entry name" value="AMMECR1"/>
    <property type="match status" value="1"/>
</dbReference>
<organism evidence="2 3">
    <name type="scientific">Candidatus Accumulibacter affinis</name>
    <dbReference type="NCBI Taxonomy" id="2954384"/>
    <lineage>
        <taxon>Bacteria</taxon>
        <taxon>Pseudomonadati</taxon>
        <taxon>Pseudomonadota</taxon>
        <taxon>Betaproteobacteria</taxon>
        <taxon>Candidatus Accumulibacter</taxon>
    </lineage>
</organism>
<dbReference type="InterPro" id="IPR002733">
    <property type="entry name" value="AMMECR1_domain"/>
</dbReference>
<dbReference type="InterPro" id="IPR027485">
    <property type="entry name" value="AMMECR1_N"/>
</dbReference>
<feature type="domain" description="AMMECR1" evidence="1">
    <location>
        <begin position="5"/>
        <end position="182"/>
    </location>
</feature>
<dbReference type="Gene3D" id="3.30.1490.150">
    <property type="entry name" value="Hypothetical protein ph0010, domain 2"/>
    <property type="match status" value="1"/>
</dbReference>
<evidence type="ECO:0000313" key="2">
    <source>
        <dbReference type="EMBL" id="MBK7956142.1"/>
    </source>
</evidence>
<sequence>MPTDSLGKALLTSARNAIGERFGLAAQVVSPVRELGEPGASFVTLTQNGQLRGCIGSLEAHRPLATDVAENALAAAFRDPRFAPLGKDEFARTRVEVSLLTPPEPFPVADEADALARLRPGIDGLILSYGRRRATFLPQVWESLPEAHQFIAQLKLKAGLPADFWHQQITLARYGVRKWKEN</sequence>
<dbReference type="Pfam" id="PF01871">
    <property type="entry name" value="AMMECR1"/>
    <property type="match status" value="1"/>
</dbReference>
<dbReference type="InterPro" id="IPR027623">
    <property type="entry name" value="AmmeMemoSam_A"/>
</dbReference>
<reference evidence="2 3" key="1">
    <citation type="submission" date="2020-10" db="EMBL/GenBank/DDBJ databases">
        <title>Connecting structure to function with the recovery of over 1000 high-quality activated sludge metagenome-assembled genomes encoding full-length rRNA genes using long-read sequencing.</title>
        <authorList>
            <person name="Singleton C.M."/>
            <person name="Petriglieri F."/>
            <person name="Kristensen J.M."/>
            <person name="Kirkegaard R.H."/>
            <person name="Michaelsen T.Y."/>
            <person name="Andersen M.H."/>
            <person name="Karst S.M."/>
            <person name="Dueholm M.S."/>
            <person name="Nielsen P.H."/>
            <person name="Albertsen M."/>
        </authorList>
    </citation>
    <scope>NUCLEOTIDE SEQUENCE [LARGE SCALE GENOMIC DNA]</scope>
    <source>
        <strain evidence="2">Fred_18-Q3-R57-64_BAT3C.720</strain>
    </source>
</reference>
<dbReference type="NCBIfam" id="TIGR04335">
    <property type="entry name" value="AmmeMemoSam_A"/>
    <property type="match status" value="1"/>
</dbReference>
<gene>
    <name evidence="2" type="primary">amrA</name>
    <name evidence="2" type="ORF">IPK02_20565</name>
</gene>
<proteinExistence type="predicted"/>
<evidence type="ECO:0000313" key="3">
    <source>
        <dbReference type="Proteomes" id="UP000706151"/>
    </source>
</evidence>
<dbReference type="AlphaFoldDB" id="A0A935W5G2"/>
<accession>A0A935W5G2</accession>
<dbReference type="Gene3D" id="3.30.700.20">
    <property type="entry name" value="Hypothetical protein ph0010, domain 1"/>
    <property type="match status" value="1"/>
</dbReference>
<dbReference type="PANTHER" id="PTHR13016:SF0">
    <property type="entry name" value="AMME SYNDROME CANDIDATE GENE 1 PROTEIN"/>
    <property type="match status" value="1"/>
</dbReference>
<dbReference type="InterPro" id="IPR023473">
    <property type="entry name" value="AMMECR1"/>
</dbReference>
<dbReference type="NCBIfam" id="TIGR00296">
    <property type="entry name" value="TIGR00296 family protein"/>
    <property type="match status" value="1"/>
</dbReference>